<protein>
    <recommendedName>
        <fullName evidence="1">VOC domain-containing protein</fullName>
    </recommendedName>
</protein>
<name>A0A4R6BSL1_9STAP</name>
<dbReference type="InterPro" id="IPR037523">
    <property type="entry name" value="VOC_core"/>
</dbReference>
<dbReference type="InterPro" id="IPR004360">
    <property type="entry name" value="Glyas_Fos-R_dOase_dom"/>
</dbReference>
<evidence type="ECO:0000313" key="3">
    <source>
        <dbReference type="Proteomes" id="UP000294802"/>
    </source>
</evidence>
<dbReference type="AlphaFoldDB" id="A0A4R6BSL1"/>
<dbReference type="Pfam" id="PF00903">
    <property type="entry name" value="Glyoxalase"/>
    <property type="match status" value="1"/>
</dbReference>
<dbReference type="SUPFAM" id="SSF54593">
    <property type="entry name" value="Glyoxalase/Bleomycin resistance protein/Dihydroxybiphenyl dioxygenase"/>
    <property type="match status" value="1"/>
</dbReference>
<sequence length="94" mass="11350">MIQSVNHLTFSVSNLKNSKYFYEHILEGELVYESDRTVYLILGGVWIALNEERTIPRHEIKYSYTHIAFTINESDYQYWYDKLIKYRVTLVLHK</sequence>
<dbReference type="PROSITE" id="PS51819">
    <property type="entry name" value="VOC"/>
    <property type="match status" value="1"/>
</dbReference>
<gene>
    <name evidence="2" type="ORF">ERX29_09605</name>
</gene>
<comment type="caution">
    <text evidence="2">The sequence shown here is derived from an EMBL/GenBank/DDBJ whole genome shotgun (WGS) entry which is preliminary data.</text>
</comment>
<evidence type="ECO:0000313" key="2">
    <source>
        <dbReference type="EMBL" id="TDM07134.1"/>
    </source>
</evidence>
<dbReference type="InterPro" id="IPR029068">
    <property type="entry name" value="Glyas_Bleomycin-R_OHBP_Dase"/>
</dbReference>
<dbReference type="Gene3D" id="3.10.180.10">
    <property type="entry name" value="2,3-Dihydroxybiphenyl 1,2-Dioxygenase, domain 1"/>
    <property type="match status" value="1"/>
</dbReference>
<accession>A0A4R6BSL1</accession>
<evidence type="ECO:0000259" key="1">
    <source>
        <dbReference type="PROSITE" id="PS51819"/>
    </source>
</evidence>
<feature type="domain" description="VOC" evidence="1">
    <location>
        <begin position="4"/>
        <end position="94"/>
    </location>
</feature>
<organism evidence="2 3">
    <name type="scientific">Macrococcus lamae</name>
    <dbReference type="NCBI Taxonomy" id="198484"/>
    <lineage>
        <taxon>Bacteria</taxon>
        <taxon>Bacillati</taxon>
        <taxon>Bacillota</taxon>
        <taxon>Bacilli</taxon>
        <taxon>Bacillales</taxon>
        <taxon>Staphylococcaceae</taxon>
        <taxon>Macrococcus</taxon>
    </lineage>
</organism>
<dbReference type="EMBL" id="SCWB01000017">
    <property type="protein sequence ID" value="TDM07134.1"/>
    <property type="molecule type" value="Genomic_DNA"/>
</dbReference>
<proteinExistence type="predicted"/>
<reference evidence="2 3" key="1">
    <citation type="submission" date="2019-01" db="EMBL/GenBank/DDBJ databases">
        <title>Draft genome sequences of the type strains of six Macrococcus species.</title>
        <authorList>
            <person name="Mazhar S."/>
            <person name="Altermann E."/>
            <person name="Hill C."/>
            <person name="Mcauliffe O."/>
        </authorList>
    </citation>
    <scope>NUCLEOTIDE SEQUENCE [LARGE SCALE GENOMIC DNA]</scope>
    <source>
        <strain evidence="2 3">CCM4815</strain>
    </source>
</reference>
<keyword evidence="3" id="KW-1185">Reference proteome</keyword>
<dbReference type="Proteomes" id="UP000294802">
    <property type="component" value="Unassembled WGS sequence"/>
</dbReference>
<dbReference type="OrthoDB" id="192739at2"/>